<keyword evidence="2" id="KW-1185">Reference proteome</keyword>
<gene>
    <name evidence="1" type="ORF">CLUMA_CG011753</name>
</gene>
<evidence type="ECO:0000313" key="2">
    <source>
        <dbReference type="Proteomes" id="UP000183832"/>
    </source>
</evidence>
<reference evidence="1 2" key="1">
    <citation type="submission" date="2015-04" db="EMBL/GenBank/DDBJ databases">
        <authorList>
            <person name="Syromyatnikov M.Y."/>
            <person name="Popov V.N."/>
        </authorList>
    </citation>
    <scope>NUCLEOTIDE SEQUENCE [LARGE SCALE GENOMIC DNA]</scope>
</reference>
<organism evidence="1 2">
    <name type="scientific">Clunio marinus</name>
    <dbReference type="NCBI Taxonomy" id="568069"/>
    <lineage>
        <taxon>Eukaryota</taxon>
        <taxon>Metazoa</taxon>
        <taxon>Ecdysozoa</taxon>
        <taxon>Arthropoda</taxon>
        <taxon>Hexapoda</taxon>
        <taxon>Insecta</taxon>
        <taxon>Pterygota</taxon>
        <taxon>Neoptera</taxon>
        <taxon>Endopterygota</taxon>
        <taxon>Diptera</taxon>
        <taxon>Nematocera</taxon>
        <taxon>Chironomoidea</taxon>
        <taxon>Chironomidae</taxon>
        <taxon>Clunio</taxon>
    </lineage>
</organism>
<dbReference type="Proteomes" id="UP000183832">
    <property type="component" value="Unassembled WGS sequence"/>
</dbReference>
<name>A0A1J1IF57_9DIPT</name>
<proteinExistence type="predicted"/>
<accession>A0A1J1IF57</accession>
<dbReference type="EMBL" id="CVRI01000047">
    <property type="protein sequence ID" value="CRK98394.1"/>
    <property type="molecule type" value="Genomic_DNA"/>
</dbReference>
<protein>
    <submittedName>
        <fullName evidence="1">CLUMA_CG011753, isoform A</fullName>
    </submittedName>
</protein>
<dbReference type="AlphaFoldDB" id="A0A1J1IF57"/>
<evidence type="ECO:0000313" key="1">
    <source>
        <dbReference type="EMBL" id="CRK98394.1"/>
    </source>
</evidence>
<sequence>MSSSAANKVLQSLTSNTLKCLSEFSNVSEIDKILEENFWFVSNLTKLAMESTPCFEATMTSIMLHCLKGLTSCKQGIKLAEECDLIFVLIPILLEDSQHEDIKINALKCFRNCLLIELLLMNIEFEHLKAQIRTNTT</sequence>